<dbReference type="InterPro" id="IPR011990">
    <property type="entry name" value="TPR-like_helical_dom_sf"/>
</dbReference>
<feature type="transmembrane region" description="Helical" evidence="6">
    <location>
        <begin position="129"/>
        <end position="146"/>
    </location>
</feature>
<feature type="transmembrane region" description="Helical" evidence="6">
    <location>
        <begin position="219"/>
        <end position="238"/>
    </location>
</feature>
<dbReference type="PANTHER" id="PTHR37422:SF17">
    <property type="entry name" value="O-ANTIGEN LIGASE"/>
    <property type="match status" value="1"/>
</dbReference>
<feature type="transmembrane region" description="Helical" evidence="6">
    <location>
        <begin position="433"/>
        <end position="455"/>
    </location>
</feature>
<feature type="domain" description="O-antigen ligase-related" evidence="7">
    <location>
        <begin position="231"/>
        <end position="402"/>
    </location>
</feature>
<dbReference type="PROSITE" id="PS50005">
    <property type="entry name" value="TPR"/>
    <property type="match status" value="1"/>
</dbReference>
<evidence type="ECO:0000256" key="3">
    <source>
        <dbReference type="ARBA" id="ARBA00022989"/>
    </source>
</evidence>
<evidence type="ECO:0000256" key="5">
    <source>
        <dbReference type="PROSITE-ProRule" id="PRU00339"/>
    </source>
</evidence>
<dbReference type="GO" id="GO:0016020">
    <property type="term" value="C:membrane"/>
    <property type="evidence" value="ECO:0007669"/>
    <property type="project" value="UniProtKB-SubCell"/>
</dbReference>
<evidence type="ECO:0000313" key="8">
    <source>
        <dbReference type="EMBL" id="OGM19993.1"/>
    </source>
</evidence>
<evidence type="ECO:0000256" key="4">
    <source>
        <dbReference type="ARBA" id="ARBA00023136"/>
    </source>
</evidence>
<keyword evidence="3 6" id="KW-1133">Transmembrane helix</keyword>
<organism evidence="8 9">
    <name type="scientific">Candidatus Woesebacteria bacterium RIFCSPHIGHO2_01_FULL_38_9</name>
    <dbReference type="NCBI Taxonomy" id="1802492"/>
    <lineage>
        <taxon>Bacteria</taxon>
        <taxon>Candidatus Woeseibacteriota</taxon>
    </lineage>
</organism>
<feature type="transmembrane region" description="Helical" evidence="6">
    <location>
        <begin position="270"/>
        <end position="290"/>
    </location>
</feature>
<protein>
    <recommendedName>
        <fullName evidence="7">O-antigen ligase-related domain-containing protein</fullName>
    </recommendedName>
</protein>
<feature type="transmembrane region" description="Helical" evidence="6">
    <location>
        <begin position="38"/>
        <end position="57"/>
    </location>
</feature>
<dbReference type="PANTHER" id="PTHR37422">
    <property type="entry name" value="TEICHURONIC ACID BIOSYNTHESIS PROTEIN TUAE"/>
    <property type="match status" value="1"/>
</dbReference>
<dbReference type="Proteomes" id="UP000178419">
    <property type="component" value="Unassembled WGS sequence"/>
</dbReference>
<dbReference type="SUPFAM" id="SSF48452">
    <property type="entry name" value="TPR-like"/>
    <property type="match status" value="1"/>
</dbReference>
<comment type="caution">
    <text evidence="8">The sequence shown here is derived from an EMBL/GenBank/DDBJ whole genome shotgun (WGS) entry which is preliminary data.</text>
</comment>
<dbReference type="Gene3D" id="1.25.40.10">
    <property type="entry name" value="Tetratricopeptide repeat domain"/>
    <property type="match status" value="1"/>
</dbReference>
<comment type="subcellular location">
    <subcellularLocation>
        <location evidence="1">Membrane</location>
        <topology evidence="1">Multi-pass membrane protein</topology>
    </subcellularLocation>
</comment>
<feature type="transmembrane region" description="Helical" evidence="6">
    <location>
        <begin position="69"/>
        <end position="87"/>
    </location>
</feature>
<feature type="transmembrane region" description="Helical" evidence="6">
    <location>
        <begin position="99"/>
        <end position="117"/>
    </location>
</feature>
<proteinExistence type="predicted"/>
<keyword evidence="5" id="KW-0802">TPR repeat</keyword>
<keyword evidence="2 6" id="KW-0812">Transmembrane</keyword>
<sequence>MANIAKKITTVFFYLLFFLTPLVFFPKTSELFEFNKMVLTYAFTVLIIGTWLVRMVIEKRFIFRKTLLDLPLLMFLASQVLSTIFSIDTRTSLFGYYSRFHGGLASSISYALLYWAYVSNLGKVETKNVLKILFSSAIIVSLWAIFEHFGRSLSCFIMPEFRTFDVSCWVQDVQNRVFATLGQPNWLAAWVTTLIPLTWAFALNSKWKMENGKSKVKNLNFLLWVSLSCVFFTTLLFTKSRSGIFGFVISALIFWLTTGSLWIKGRLKIFNLLYAFLIFNFSFLILSALFGTPWTRGLNQIINSDSSPVTSHQSQVTSSGPALEVGGTESGKIRNIVWRGAIEIWKHYPILGTGVETFAFSYYNFRPQEHNLVSEWDYLYNKAHNEYLNFAATTGTLGLTSYLILIICSLYLFTRNVYSVIISKSYKTPTTKLTQLTIYSVNYLNIALMSGFISILVTNFFGFSVVVVALQFFLYPAFASSLAEQRKESKEHSYELKKLTSLQIFLFIFVLCSMSYVLFAIGKYWYADYLFAQGKFRGDEGNNIASRELLSRAVEVSPKEAIFWDELAQTSATIAVTLQEAGENETALRLSQSAVAESNAAVSLSPANVNIKRNRASMFIKLSVFNPEYLINAKNSLLEASKLAPTEAKIFYNLSITYLRTGDYDNAIKVMKETVAMKPNYYDAHYALSLMYIDVDEKENAKNHLEYILTNINKDDVNARRELEELEI</sequence>
<dbReference type="InterPro" id="IPR019734">
    <property type="entry name" value="TPR_rpt"/>
</dbReference>
<dbReference type="Pfam" id="PF13181">
    <property type="entry name" value="TPR_8"/>
    <property type="match status" value="1"/>
</dbReference>
<evidence type="ECO:0000256" key="1">
    <source>
        <dbReference type="ARBA" id="ARBA00004141"/>
    </source>
</evidence>
<dbReference type="InterPro" id="IPR051533">
    <property type="entry name" value="WaaL-like"/>
</dbReference>
<feature type="transmembrane region" description="Helical" evidence="6">
    <location>
        <begin position="461"/>
        <end position="483"/>
    </location>
</feature>
<dbReference type="AlphaFoldDB" id="A0A1F7XY87"/>
<evidence type="ECO:0000313" key="9">
    <source>
        <dbReference type="Proteomes" id="UP000178419"/>
    </source>
</evidence>
<dbReference type="PROSITE" id="PS50293">
    <property type="entry name" value="TPR_REGION"/>
    <property type="match status" value="1"/>
</dbReference>
<reference evidence="8 9" key="1">
    <citation type="journal article" date="2016" name="Nat. Commun.">
        <title>Thousands of microbial genomes shed light on interconnected biogeochemical processes in an aquifer system.</title>
        <authorList>
            <person name="Anantharaman K."/>
            <person name="Brown C.T."/>
            <person name="Hug L.A."/>
            <person name="Sharon I."/>
            <person name="Castelle C.J."/>
            <person name="Probst A.J."/>
            <person name="Thomas B.C."/>
            <person name="Singh A."/>
            <person name="Wilkins M.J."/>
            <person name="Karaoz U."/>
            <person name="Brodie E.L."/>
            <person name="Williams K.H."/>
            <person name="Hubbard S.S."/>
            <person name="Banfield J.F."/>
        </authorList>
    </citation>
    <scope>NUCLEOTIDE SEQUENCE [LARGE SCALE GENOMIC DNA]</scope>
</reference>
<feature type="repeat" description="TPR" evidence="5">
    <location>
        <begin position="648"/>
        <end position="681"/>
    </location>
</feature>
<feature type="transmembrane region" description="Helical" evidence="6">
    <location>
        <begin position="244"/>
        <end position="263"/>
    </location>
</feature>
<evidence type="ECO:0000256" key="6">
    <source>
        <dbReference type="SAM" id="Phobius"/>
    </source>
</evidence>
<feature type="transmembrane region" description="Helical" evidence="6">
    <location>
        <begin position="387"/>
        <end position="413"/>
    </location>
</feature>
<name>A0A1F7XY87_9BACT</name>
<evidence type="ECO:0000256" key="2">
    <source>
        <dbReference type="ARBA" id="ARBA00022692"/>
    </source>
</evidence>
<feature type="transmembrane region" description="Helical" evidence="6">
    <location>
        <begin position="7"/>
        <end position="26"/>
    </location>
</feature>
<evidence type="ECO:0000259" key="7">
    <source>
        <dbReference type="Pfam" id="PF04932"/>
    </source>
</evidence>
<dbReference type="EMBL" id="MGGE01000055">
    <property type="protein sequence ID" value="OGM19993.1"/>
    <property type="molecule type" value="Genomic_DNA"/>
</dbReference>
<keyword evidence="4 6" id="KW-0472">Membrane</keyword>
<feature type="transmembrane region" description="Helical" evidence="6">
    <location>
        <begin position="504"/>
        <end position="526"/>
    </location>
</feature>
<gene>
    <name evidence="8" type="ORF">A2714_04980</name>
</gene>
<feature type="transmembrane region" description="Helical" evidence="6">
    <location>
        <begin position="187"/>
        <end position="207"/>
    </location>
</feature>
<accession>A0A1F7XY87</accession>
<dbReference type="InterPro" id="IPR007016">
    <property type="entry name" value="O-antigen_ligase-rel_domated"/>
</dbReference>
<dbReference type="Pfam" id="PF04932">
    <property type="entry name" value="Wzy_C"/>
    <property type="match status" value="1"/>
</dbReference>